<gene>
    <name evidence="3" type="ORF">M896_050120</name>
</gene>
<dbReference type="Pfam" id="PF01798">
    <property type="entry name" value="Nop"/>
    <property type="match status" value="1"/>
</dbReference>
<sequence length="265" mass="30802">MDQDLREYKHNLESLHSAKHKIQSFLSLEYDLTCLESQESLQYILEVLSNACIHEHTEPSSLLTMDAEMIINTYRSIDLENKKKLIILIEEAQVHFKKSRASMNTLQFNFKNLHNLLQEDLFFKFMAEVETISSLIKNMPSDIKKYGVKKYGYPLLLQHSLVSLATLTNQEKMLRKICCKVALAVKFDICKSNFEIDLYKQMQEILDNLEHAPQKNESPLLIPLARKITKRGGLKTRQRRQGRIQHKKNKITNINDTGHPSSDID</sequence>
<dbReference type="AlphaFoldDB" id="A0A0B2UKN8"/>
<dbReference type="VEuPathDB" id="MicrosporidiaDB:M896_050120"/>
<dbReference type="RefSeq" id="XP_014563649.1">
    <property type="nucleotide sequence ID" value="XM_014708163.1"/>
</dbReference>
<dbReference type="InterPro" id="IPR036070">
    <property type="entry name" value="Nop_dom_sf"/>
</dbReference>
<dbReference type="InterPro" id="IPR042239">
    <property type="entry name" value="Nop_C"/>
</dbReference>
<comment type="caution">
    <text evidence="3">The sequence shown here is derived from an EMBL/GenBank/DDBJ whole genome shotgun (WGS) entry which is preliminary data.</text>
</comment>
<name>A0A0B2UKN8_9MICR</name>
<feature type="region of interest" description="Disordered" evidence="1">
    <location>
        <begin position="231"/>
        <end position="265"/>
    </location>
</feature>
<proteinExistence type="predicted"/>
<feature type="domain" description="Nop" evidence="2">
    <location>
        <begin position="109"/>
        <end position="211"/>
    </location>
</feature>
<reference evidence="3 4" key="1">
    <citation type="journal article" date="2014" name="MBio">
        <title>The Ordospora colligata genome; evolution of extreme reduction in microsporidia and host-to-parasite horizontal gene transfer.</title>
        <authorList>
            <person name="Pombert J.-F."/>
            <person name="Haag K.L."/>
            <person name="Beidas S."/>
            <person name="Ebert D."/>
            <person name="Keeling P.J."/>
        </authorList>
    </citation>
    <scope>NUCLEOTIDE SEQUENCE [LARGE SCALE GENOMIC DNA]</scope>
    <source>
        <strain evidence="3 4">OC4</strain>
    </source>
</reference>
<feature type="compositionally biased region" description="Basic residues" evidence="1">
    <location>
        <begin position="231"/>
        <end position="250"/>
    </location>
</feature>
<dbReference type="InterPro" id="IPR002687">
    <property type="entry name" value="Nop_dom"/>
</dbReference>
<evidence type="ECO:0000256" key="1">
    <source>
        <dbReference type="SAM" id="MobiDB-lite"/>
    </source>
</evidence>
<feature type="compositionally biased region" description="Polar residues" evidence="1">
    <location>
        <begin position="251"/>
        <end position="265"/>
    </location>
</feature>
<dbReference type="InParanoid" id="A0A0B2UKN8"/>
<accession>A0A0B2UKN8</accession>
<dbReference type="Proteomes" id="UP000031056">
    <property type="component" value="Unassembled WGS sequence"/>
</dbReference>
<dbReference type="OrthoDB" id="2192281at2759"/>
<dbReference type="Gene3D" id="1.10.246.90">
    <property type="entry name" value="Nop domain"/>
    <property type="match status" value="1"/>
</dbReference>
<dbReference type="PROSITE" id="PS51358">
    <property type="entry name" value="NOP"/>
    <property type="match status" value="1"/>
</dbReference>
<evidence type="ECO:0000313" key="4">
    <source>
        <dbReference type="Proteomes" id="UP000031056"/>
    </source>
</evidence>
<evidence type="ECO:0000313" key="3">
    <source>
        <dbReference type="EMBL" id="KHN69607.1"/>
    </source>
</evidence>
<organism evidence="3 4">
    <name type="scientific">Ordospora colligata OC4</name>
    <dbReference type="NCBI Taxonomy" id="1354746"/>
    <lineage>
        <taxon>Eukaryota</taxon>
        <taxon>Fungi</taxon>
        <taxon>Fungi incertae sedis</taxon>
        <taxon>Microsporidia</taxon>
        <taxon>Ordosporidae</taxon>
        <taxon>Ordospora</taxon>
    </lineage>
</organism>
<keyword evidence="4" id="KW-1185">Reference proteome</keyword>
<dbReference type="SUPFAM" id="SSF89124">
    <property type="entry name" value="Nop domain"/>
    <property type="match status" value="1"/>
</dbReference>
<protein>
    <recommendedName>
        <fullName evidence="2">Nop domain-containing protein</fullName>
    </recommendedName>
</protein>
<evidence type="ECO:0000259" key="2">
    <source>
        <dbReference type="PROSITE" id="PS51358"/>
    </source>
</evidence>
<dbReference type="EMBL" id="JOKQ01000005">
    <property type="protein sequence ID" value="KHN69607.1"/>
    <property type="molecule type" value="Genomic_DNA"/>
</dbReference>
<dbReference type="HOGENOM" id="CLU_1069693_0_0_1"/>
<dbReference type="GeneID" id="26261665"/>